<reference evidence="2" key="1">
    <citation type="submission" date="2023-05" db="EMBL/GenBank/DDBJ databases">
        <authorList>
            <person name="Stuckert A."/>
        </authorList>
    </citation>
    <scope>NUCLEOTIDE SEQUENCE</scope>
</reference>
<accession>A0ABN9GRS9</accession>
<keyword evidence="3" id="KW-1185">Reference proteome</keyword>
<sequence length="159" mass="17162">GGRRAPRRSYRSRALRRSCGRLAPRWSNKSRALRRSCGRLPSRRSDRSHGPSGGAAGYAGPHRWSDRSRAPGGATGGATGLGPPGGATGLGHLVDSGHWVTRHQVIWLASGHHVIWQVSGDSSHQVHSGSESINKRQRAPGHRQNTDCLARPRVSTHQL</sequence>
<dbReference type="Proteomes" id="UP001162483">
    <property type="component" value="Unassembled WGS sequence"/>
</dbReference>
<feature type="region of interest" description="Disordered" evidence="1">
    <location>
        <begin position="21"/>
        <end position="89"/>
    </location>
</feature>
<gene>
    <name evidence="2" type="ORF">SPARVUS_LOCUS14395108</name>
</gene>
<evidence type="ECO:0000256" key="1">
    <source>
        <dbReference type="SAM" id="MobiDB-lite"/>
    </source>
</evidence>
<proteinExistence type="predicted"/>
<feature type="compositionally biased region" description="Polar residues" evidence="1">
    <location>
        <begin position="123"/>
        <end position="132"/>
    </location>
</feature>
<name>A0ABN9GRS9_9NEOB</name>
<organism evidence="2 3">
    <name type="scientific">Staurois parvus</name>
    <dbReference type="NCBI Taxonomy" id="386267"/>
    <lineage>
        <taxon>Eukaryota</taxon>
        <taxon>Metazoa</taxon>
        <taxon>Chordata</taxon>
        <taxon>Craniata</taxon>
        <taxon>Vertebrata</taxon>
        <taxon>Euteleostomi</taxon>
        <taxon>Amphibia</taxon>
        <taxon>Batrachia</taxon>
        <taxon>Anura</taxon>
        <taxon>Neobatrachia</taxon>
        <taxon>Ranoidea</taxon>
        <taxon>Ranidae</taxon>
        <taxon>Staurois</taxon>
    </lineage>
</organism>
<comment type="caution">
    <text evidence="2">The sequence shown here is derived from an EMBL/GenBank/DDBJ whole genome shotgun (WGS) entry which is preliminary data.</text>
</comment>
<dbReference type="EMBL" id="CATNWA010018916">
    <property type="protein sequence ID" value="CAI9610291.1"/>
    <property type="molecule type" value="Genomic_DNA"/>
</dbReference>
<feature type="non-terminal residue" evidence="2">
    <location>
        <position position="1"/>
    </location>
</feature>
<protein>
    <submittedName>
        <fullName evidence="2">Uncharacterized protein</fullName>
    </submittedName>
</protein>
<evidence type="ECO:0000313" key="2">
    <source>
        <dbReference type="EMBL" id="CAI9610291.1"/>
    </source>
</evidence>
<feature type="compositionally biased region" description="Gly residues" evidence="1">
    <location>
        <begin position="73"/>
        <end position="89"/>
    </location>
</feature>
<evidence type="ECO:0000313" key="3">
    <source>
        <dbReference type="Proteomes" id="UP001162483"/>
    </source>
</evidence>
<feature type="region of interest" description="Disordered" evidence="1">
    <location>
        <begin position="123"/>
        <end position="159"/>
    </location>
</feature>